<feature type="transmembrane region" description="Helical" evidence="10">
    <location>
        <begin position="35"/>
        <end position="55"/>
    </location>
</feature>
<comment type="subcellular location">
    <subcellularLocation>
        <location evidence="1">Cell inner membrane</location>
        <topology evidence="1">Single-pass membrane protein</topology>
        <orientation evidence="1">Periplasmic side</orientation>
    </subcellularLocation>
</comment>
<keyword evidence="7" id="KW-0653">Protein transport</keyword>
<evidence type="ECO:0000313" key="13">
    <source>
        <dbReference type="Proteomes" id="UP000683507"/>
    </source>
</evidence>
<dbReference type="InterPro" id="IPR006260">
    <property type="entry name" value="TonB/TolA_C"/>
</dbReference>
<gene>
    <name evidence="12" type="ORF">CRYO30217_03255</name>
</gene>
<evidence type="ECO:0000256" key="3">
    <source>
        <dbReference type="ARBA" id="ARBA00022448"/>
    </source>
</evidence>
<evidence type="ECO:0000256" key="1">
    <source>
        <dbReference type="ARBA" id="ARBA00004383"/>
    </source>
</evidence>
<evidence type="ECO:0000256" key="4">
    <source>
        <dbReference type="ARBA" id="ARBA00022475"/>
    </source>
</evidence>
<dbReference type="InterPro" id="IPR051045">
    <property type="entry name" value="TonB-dependent_transducer"/>
</dbReference>
<dbReference type="SUPFAM" id="SSF74653">
    <property type="entry name" value="TolA/TonB C-terminal domain"/>
    <property type="match status" value="1"/>
</dbReference>
<dbReference type="PANTHER" id="PTHR33446:SF2">
    <property type="entry name" value="PROTEIN TONB"/>
    <property type="match status" value="1"/>
</dbReference>
<dbReference type="AlphaFoldDB" id="A0A916JQB2"/>
<dbReference type="Pfam" id="PF03544">
    <property type="entry name" value="TonB_C"/>
    <property type="match status" value="1"/>
</dbReference>
<evidence type="ECO:0000256" key="5">
    <source>
        <dbReference type="ARBA" id="ARBA00022519"/>
    </source>
</evidence>
<dbReference type="GO" id="GO:0098797">
    <property type="term" value="C:plasma membrane protein complex"/>
    <property type="evidence" value="ECO:0007669"/>
    <property type="project" value="TreeGrafter"/>
</dbReference>
<keyword evidence="13" id="KW-1185">Reference proteome</keyword>
<dbReference type="GO" id="GO:0055085">
    <property type="term" value="P:transmembrane transport"/>
    <property type="evidence" value="ECO:0007669"/>
    <property type="project" value="InterPro"/>
</dbReference>
<dbReference type="Pfam" id="PF05569">
    <property type="entry name" value="Peptidase_M56"/>
    <property type="match status" value="1"/>
</dbReference>
<accession>A0A916JQB2</accession>
<evidence type="ECO:0000256" key="6">
    <source>
        <dbReference type="ARBA" id="ARBA00022692"/>
    </source>
</evidence>
<name>A0A916JQB2_9FLAO</name>
<keyword evidence="8 10" id="KW-1133">Transmembrane helix</keyword>
<dbReference type="Gene3D" id="3.30.1150.10">
    <property type="match status" value="1"/>
</dbReference>
<evidence type="ECO:0000259" key="11">
    <source>
        <dbReference type="PROSITE" id="PS52015"/>
    </source>
</evidence>
<evidence type="ECO:0000256" key="9">
    <source>
        <dbReference type="ARBA" id="ARBA00023136"/>
    </source>
</evidence>
<keyword evidence="5" id="KW-0997">Cell inner membrane</keyword>
<evidence type="ECO:0000256" key="8">
    <source>
        <dbReference type="ARBA" id="ARBA00022989"/>
    </source>
</evidence>
<dbReference type="GO" id="GO:0031992">
    <property type="term" value="F:energy transducer activity"/>
    <property type="evidence" value="ECO:0007669"/>
    <property type="project" value="TreeGrafter"/>
</dbReference>
<sequence length="404" mass="45888">MMLIVSKFLIISTLLFVLYKFSLRKLSGGFLYKRVYLLLIVPFSILISAFANHFAVDFSLIEENAAIEMPSLLLNEVVLKPTIQSSWTLSDLLIAIWLAGVFLFGLQSIVRFMSLYRLIFSMDQWEEYEGRKIAFSKTSVAFSFGNRIHIPLKYKDYTPILMHELTHSERRHSLDIIGMELMKTVCWFNPVVYGIAKELKLTHEFEVDTIVKEKVGHESYVDSLLNAHFGTSSIQFIQPFNNKKMLKMRIKNLSKEENPGNTYWSWILAAAGLVIISTASSFISNASTEVVESVRQGEVKQIDENEVDKKPEFKGGMEALIAYMTKEVNYPESAKKSNTQGTVFVSFVVKKDGSIKNVTLEKGVESSLDEEALRVVRAMPDWIPGEKDGEKVSVEMTLPIAFKL</sequence>
<feature type="domain" description="TonB C-terminal" evidence="11">
    <location>
        <begin position="315"/>
        <end position="404"/>
    </location>
</feature>
<keyword evidence="4" id="KW-1003">Cell membrane</keyword>
<keyword evidence="9 10" id="KW-0472">Membrane</keyword>
<evidence type="ECO:0000256" key="2">
    <source>
        <dbReference type="ARBA" id="ARBA00006555"/>
    </source>
</evidence>
<evidence type="ECO:0000256" key="10">
    <source>
        <dbReference type="SAM" id="Phobius"/>
    </source>
</evidence>
<feature type="transmembrane region" description="Helical" evidence="10">
    <location>
        <begin position="6"/>
        <end position="23"/>
    </location>
</feature>
<evidence type="ECO:0000313" key="12">
    <source>
        <dbReference type="EMBL" id="CAG5086724.1"/>
    </source>
</evidence>
<dbReference type="Proteomes" id="UP000683507">
    <property type="component" value="Chromosome"/>
</dbReference>
<reference evidence="12" key="1">
    <citation type="submission" date="2021-04" db="EMBL/GenBank/DDBJ databases">
        <authorList>
            <person name="Rodrigo-Torres L."/>
            <person name="Arahal R. D."/>
            <person name="Lucena T."/>
        </authorList>
    </citation>
    <scope>NUCLEOTIDE SEQUENCE</scope>
    <source>
        <strain evidence="12">AS29M-1</strain>
    </source>
</reference>
<dbReference type="KEGG" id="ptan:CRYO30217_03255"/>
<dbReference type="InterPro" id="IPR037682">
    <property type="entry name" value="TonB_C"/>
</dbReference>
<dbReference type="GO" id="GO:0015031">
    <property type="term" value="P:protein transport"/>
    <property type="evidence" value="ECO:0007669"/>
    <property type="project" value="UniProtKB-KW"/>
</dbReference>
<dbReference type="NCBIfam" id="TIGR01352">
    <property type="entry name" value="tonB_Cterm"/>
    <property type="match status" value="1"/>
</dbReference>
<dbReference type="InterPro" id="IPR008756">
    <property type="entry name" value="Peptidase_M56"/>
</dbReference>
<keyword evidence="6 10" id="KW-0812">Transmembrane</keyword>
<dbReference type="RefSeq" id="WP_258543442.1">
    <property type="nucleotide sequence ID" value="NZ_OU015584.1"/>
</dbReference>
<dbReference type="PANTHER" id="PTHR33446">
    <property type="entry name" value="PROTEIN TONB-RELATED"/>
    <property type="match status" value="1"/>
</dbReference>
<protein>
    <recommendedName>
        <fullName evidence="11">TonB C-terminal domain-containing protein</fullName>
    </recommendedName>
</protein>
<proteinExistence type="inferred from homology"/>
<evidence type="ECO:0000256" key="7">
    <source>
        <dbReference type="ARBA" id="ARBA00022927"/>
    </source>
</evidence>
<organism evidence="12 13">
    <name type="scientific">Parvicella tangerina</name>
    <dbReference type="NCBI Taxonomy" id="2829795"/>
    <lineage>
        <taxon>Bacteria</taxon>
        <taxon>Pseudomonadati</taxon>
        <taxon>Bacteroidota</taxon>
        <taxon>Flavobacteriia</taxon>
        <taxon>Flavobacteriales</taxon>
        <taxon>Parvicellaceae</taxon>
        <taxon>Parvicella</taxon>
    </lineage>
</organism>
<feature type="transmembrane region" description="Helical" evidence="10">
    <location>
        <begin position="92"/>
        <end position="112"/>
    </location>
</feature>
<dbReference type="EMBL" id="OU015584">
    <property type="protein sequence ID" value="CAG5086724.1"/>
    <property type="molecule type" value="Genomic_DNA"/>
</dbReference>
<comment type="similarity">
    <text evidence="2">Belongs to the TonB family.</text>
</comment>
<keyword evidence="3" id="KW-0813">Transport</keyword>
<dbReference type="PROSITE" id="PS52015">
    <property type="entry name" value="TONB_CTD"/>
    <property type="match status" value="1"/>
</dbReference>